<accession>A0ABV7YJS6</accession>
<gene>
    <name evidence="1" type="ORF">ACFOUW_25640</name>
</gene>
<comment type="caution">
    <text evidence="1">The sequence shown here is derived from an EMBL/GenBank/DDBJ whole genome shotgun (WGS) entry which is preliminary data.</text>
</comment>
<dbReference type="InterPro" id="IPR007061">
    <property type="entry name" value="MST-like"/>
</dbReference>
<evidence type="ECO:0000313" key="2">
    <source>
        <dbReference type="Proteomes" id="UP001595699"/>
    </source>
</evidence>
<protein>
    <submittedName>
        <fullName evidence="1">DinB family protein</fullName>
    </submittedName>
</protein>
<sequence>MSPDDRPRPPRVGDERTTLDGFLDFHRATLLWKCEGLTDEQLKLRAVPPSDLSLLGLVRHVTEVERGWFLWFAEGEQPAEIYCTEEQPDGDLVLTDADPAADLARYEAEIGTIRARLAGLSLDDVRDGVGLRWLYGHLIEEYARHNGHADLLREVIDGSTGE</sequence>
<organism evidence="1 2">
    <name type="scientific">Tenggerimyces flavus</name>
    <dbReference type="NCBI Taxonomy" id="1708749"/>
    <lineage>
        <taxon>Bacteria</taxon>
        <taxon>Bacillati</taxon>
        <taxon>Actinomycetota</taxon>
        <taxon>Actinomycetes</taxon>
        <taxon>Propionibacteriales</taxon>
        <taxon>Nocardioidaceae</taxon>
        <taxon>Tenggerimyces</taxon>
    </lineage>
</organism>
<reference evidence="2" key="1">
    <citation type="journal article" date="2019" name="Int. J. Syst. Evol. Microbiol.">
        <title>The Global Catalogue of Microorganisms (GCM) 10K type strain sequencing project: providing services to taxonomists for standard genome sequencing and annotation.</title>
        <authorList>
            <consortium name="The Broad Institute Genomics Platform"/>
            <consortium name="The Broad Institute Genome Sequencing Center for Infectious Disease"/>
            <person name="Wu L."/>
            <person name="Ma J."/>
        </authorList>
    </citation>
    <scope>NUCLEOTIDE SEQUENCE [LARGE SCALE GENOMIC DNA]</scope>
    <source>
        <strain evidence="2">CGMCC 4.7241</strain>
    </source>
</reference>
<dbReference type="Proteomes" id="UP001595699">
    <property type="component" value="Unassembled WGS sequence"/>
</dbReference>
<dbReference type="Pfam" id="PF04978">
    <property type="entry name" value="MST"/>
    <property type="match status" value="1"/>
</dbReference>
<keyword evidence="2" id="KW-1185">Reference proteome</keyword>
<dbReference type="RefSeq" id="WP_205115063.1">
    <property type="nucleotide sequence ID" value="NZ_JAFBCM010000001.1"/>
</dbReference>
<proteinExistence type="predicted"/>
<dbReference type="SUPFAM" id="SSF109854">
    <property type="entry name" value="DinB/YfiT-like putative metalloenzymes"/>
    <property type="match status" value="1"/>
</dbReference>
<dbReference type="EMBL" id="JBHRZH010000023">
    <property type="protein sequence ID" value="MFC3764244.1"/>
    <property type="molecule type" value="Genomic_DNA"/>
</dbReference>
<dbReference type="InterPro" id="IPR034660">
    <property type="entry name" value="DinB/YfiT-like"/>
</dbReference>
<dbReference type="Gene3D" id="1.20.120.450">
    <property type="entry name" value="dinb family like domain"/>
    <property type="match status" value="1"/>
</dbReference>
<evidence type="ECO:0000313" key="1">
    <source>
        <dbReference type="EMBL" id="MFC3764244.1"/>
    </source>
</evidence>
<name>A0ABV7YJS6_9ACTN</name>